<dbReference type="GO" id="GO:0008270">
    <property type="term" value="F:zinc ion binding"/>
    <property type="evidence" value="ECO:0007669"/>
    <property type="project" value="UniProtKB-KW"/>
</dbReference>
<keyword evidence="15" id="KW-1185">Reference proteome</keyword>
<reference evidence="14 15" key="1">
    <citation type="journal article" date="2014" name="Nature">
        <title>The genomic substrate for adaptive radiation in African cichlid fish.</title>
        <authorList>
            <person name="Brawand D."/>
            <person name="Wagner C.E."/>
            <person name="Li Y.I."/>
            <person name="Malinsky M."/>
            <person name="Keller I."/>
            <person name="Fan S."/>
            <person name="Simakov O."/>
            <person name="Ng A.Y."/>
            <person name="Lim Z.W."/>
            <person name="Bezault E."/>
            <person name="Turner-Maier J."/>
            <person name="Johnson J."/>
            <person name="Alcazar R."/>
            <person name="Noh H.J."/>
            <person name="Russell P."/>
            <person name="Aken B."/>
            <person name="Alfoldi J."/>
            <person name="Amemiya C."/>
            <person name="Azzouzi N."/>
            <person name="Baroiller J.F."/>
            <person name="Barloy-Hubler F."/>
            <person name="Berlin A."/>
            <person name="Bloomquist R."/>
            <person name="Carleton K.L."/>
            <person name="Conte M.A."/>
            <person name="D'Cotta H."/>
            <person name="Eshel O."/>
            <person name="Gaffney L."/>
            <person name="Galibert F."/>
            <person name="Gante H.F."/>
            <person name="Gnerre S."/>
            <person name="Greuter L."/>
            <person name="Guyon R."/>
            <person name="Haddad N.S."/>
            <person name="Haerty W."/>
            <person name="Harris R.M."/>
            <person name="Hofmann H.A."/>
            <person name="Hourlier T."/>
            <person name="Hulata G."/>
            <person name="Jaffe D.B."/>
            <person name="Lara M."/>
            <person name="Lee A.P."/>
            <person name="MacCallum I."/>
            <person name="Mwaiko S."/>
            <person name="Nikaido M."/>
            <person name="Nishihara H."/>
            <person name="Ozouf-Costaz C."/>
            <person name="Penman D.J."/>
            <person name="Przybylski D."/>
            <person name="Rakotomanga M."/>
            <person name="Renn S.C.P."/>
            <person name="Ribeiro F.J."/>
            <person name="Ron M."/>
            <person name="Salzburger W."/>
            <person name="Sanchez-Pulido L."/>
            <person name="Santos M.E."/>
            <person name="Searle S."/>
            <person name="Sharpe T."/>
            <person name="Swofford R."/>
            <person name="Tan F.J."/>
            <person name="Williams L."/>
            <person name="Young S."/>
            <person name="Yin S."/>
            <person name="Okada N."/>
            <person name="Kocher T.D."/>
            <person name="Miska E.A."/>
            <person name="Lander E.S."/>
            <person name="Venkatesh B."/>
            <person name="Fernald R.D."/>
            <person name="Meyer A."/>
            <person name="Ponting C.P."/>
            <person name="Streelman J.T."/>
            <person name="Lindblad-Toh K."/>
            <person name="Seehausen O."/>
            <person name="Di Palma F."/>
        </authorList>
    </citation>
    <scope>NUCLEOTIDE SEQUENCE</scope>
</reference>
<reference evidence="14" key="2">
    <citation type="submission" date="2025-08" db="UniProtKB">
        <authorList>
            <consortium name="Ensembl"/>
        </authorList>
    </citation>
    <scope>IDENTIFICATION</scope>
</reference>
<comment type="function">
    <text evidence="1">May be involved in transcriptional regulation.</text>
</comment>
<dbReference type="FunFam" id="3.30.160.60:FF:000446">
    <property type="entry name" value="Zinc finger protein"/>
    <property type="match status" value="1"/>
</dbReference>
<evidence type="ECO:0000256" key="1">
    <source>
        <dbReference type="ARBA" id="ARBA00003767"/>
    </source>
</evidence>
<dbReference type="GO" id="GO:0005634">
    <property type="term" value="C:nucleus"/>
    <property type="evidence" value="ECO:0007669"/>
    <property type="project" value="UniProtKB-SubCell"/>
</dbReference>
<dbReference type="Proteomes" id="UP000265160">
    <property type="component" value="LG3"/>
</dbReference>
<evidence type="ECO:0000256" key="11">
    <source>
        <dbReference type="ARBA" id="ARBA00023242"/>
    </source>
</evidence>
<evidence type="ECO:0000259" key="13">
    <source>
        <dbReference type="PROSITE" id="PS50157"/>
    </source>
</evidence>
<evidence type="ECO:0000256" key="12">
    <source>
        <dbReference type="PROSITE-ProRule" id="PRU00042"/>
    </source>
</evidence>
<dbReference type="PANTHER" id="PTHR23226:SF416">
    <property type="entry name" value="FI01424P"/>
    <property type="match status" value="1"/>
</dbReference>
<dbReference type="SMART" id="SM00355">
    <property type="entry name" value="ZnF_C2H2"/>
    <property type="match status" value="6"/>
</dbReference>
<sequence length="280" mass="31674">MDPVLNPVVTVVVGKCFSVTFVEKPPIINGTLNQASTHQNEQIHTGETPYKCRHCDKNFSQSGHRNKHDCTHMEANFSSDQCDKSFRNLSSYSKHKRFHAVNKLFHCYQYAQLQRHMFKTPYNCELCGKSFTQAGAVKRHQLIHSGVKAYSCDMCGKSFTLAETLKRHQLIHSGFKPYSCELCGKSFTHAQSLKRHQLIHSGFKPYSCELCGKSFTHAQSLKRHQLIHHTSADTVTKTSHNQVIVTNMIVHTWKRTSALTSVTRASGISVHTPNTNNSTL</sequence>
<dbReference type="Ensembl" id="ENSMZET00005007008.1">
    <property type="protein sequence ID" value="ENSMZEP00005006709.1"/>
    <property type="gene ID" value="ENSMZEG00005005162.1"/>
</dbReference>
<dbReference type="GeneTree" id="ENSGT00940000154308"/>
<evidence type="ECO:0000256" key="3">
    <source>
        <dbReference type="ARBA" id="ARBA00006991"/>
    </source>
</evidence>
<feature type="domain" description="C2H2-type" evidence="13">
    <location>
        <begin position="150"/>
        <end position="177"/>
    </location>
</feature>
<dbReference type="InterPro" id="IPR036236">
    <property type="entry name" value="Znf_C2H2_sf"/>
</dbReference>
<dbReference type="FunFam" id="3.30.160.60:FF:000358">
    <property type="entry name" value="zinc finger protein 24"/>
    <property type="match status" value="1"/>
</dbReference>
<dbReference type="PANTHER" id="PTHR23226">
    <property type="entry name" value="ZINC FINGER AND SCAN DOMAIN-CONTAINING"/>
    <property type="match status" value="1"/>
</dbReference>
<feature type="domain" description="C2H2-type" evidence="13">
    <location>
        <begin position="50"/>
        <end position="77"/>
    </location>
</feature>
<comment type="subcellular location">
    <subcellularLocation>
        <location evidence="2">Nucleus</location>
    </subcellularLocation>
</comment>
<evidence type="ECO:0000256" key="7">
    <source>
        <dbReference type="ARBA" id="ARBA00022833"/>
    </source>
</evidence>
<dbReference type="PROSITE" id="PS00028">
    <property type="entry name" value="ZINC_FINGER_C2H2_1"/>
    <property type="match status" value="5"/>
</dbReference>
<dbReference type="AlphaFoldDB" id="A0A3P9B9Y8"/>
<evidence type="ECO:0000256" key="6">
    <source>
        <dbReference type="ARBA" id="ARBA00022771"/>
    </source>
</evidence>
<dbReference type="FunFam" id="3.30.160.60:FF:000771">
    <property type="entry name" value="zinc finger protein 648"/>
    <property type="match status" value="2"/>
</dbReference>
<dbReference type="InterPro" id="IPR013087">
    <property type="entry name" value="Znf_C2H2_type"/>
</dbReference>
<keyword evidence="5" id="KW-0677">Repeat</keyword>
<dbReference type="GO" id="GO:0000978">
    <property type="term" value="F:RNA polymerase II cis-regulatory region sequence-specific DNA binding"/>
    <property type="evidence" value="ECO:0007669"/>
    <property type="project" value="TreeGrafter"/>
</dbReference>
<keyword evidence="10" id="KW-0804">Transcription</keyword>
<keyword evidence="6 12" id="KW-0863">Zinc-finger</keyword>
<feature type="domain" description="C2H2-type" evidence="13">
    <location>
        <begin position="206"/>
        <end position="234"/>
    </location>
</feature>
<evidence type="ECO:0000256" key="5">
    <source>
        <dbReference type="ARBA" id="ARBA00022737"/>
    </source>
</evidence>
<dbReference type="FunFam" id="3.30.160.60:FF:001498">
    <property type="entry name" value="Zinc finger protein 404"/>
    <property type="match status" value="1"/>
</dbReference>
<dbReference type="SUPFAM" id="SSF57667">
    <property type="entry name" value="beta-beta-alpha zinc fingers"/>
    <property type="match status" value="4"/>
</dbReference>
<evidence type="ECO:0000313" key="14">
    <source>
        <dbReference type="Ensembl" id="ENSMZEP00005006709.1"/>
    </source>
</evidence>
<dbReference type="GO" id="GO:0000981">
    <property type="term" value="F:DNA-binding transcription factor activity, RNA polymerase II-specific"/>
    <property type="evidence" value="ECO:0007669"/>
    <property type="project" value="TreeGrafter"/>
</dbReference>
<evidence type="ECO:0000256" key="10">
    <source>
        <dbReference type="ARBA" id="ARBA00023163"/>
    </source>
</evidence>
<keyword evidence="11" id="KW-0539">Nucleus</keyword>
<keyword evidence="9" id="KW-0238">DNA-binding</keyword>
<evidence type="ECO:0000256" key="8">
    <source>
        <dbReference type="ARBA" id="ARBA00023015"/>
    </source>
</evidence>
<proteinExistence type="inferred from homology"/>
<comment type="similarity">
    <text evidence="3">Belongs to the krueppel C2H2-type zinc-finger protein family.</text>
</comment>
<keyword evidence="8" id="KW-0805">Transcription regulation</keyword>
<accession>A0A3P9B9Y8</accession>
<evidence type="ECO:0000313" key="15">
    <source>
        <dbReference type="Proteomes" id="UP000265160"/>
    </source>
</evidence>
<name>A0A3P9B9Y8_9CICH</name>
<organism evidence="14 15">
    <name type="scientific">Maylandia zebra</name>
    <name type="common">zebra mbuna</name>
    <dbReference type="NCBI Taxonomy" id="106582"/>
    <lineage>
        <taxon>Eukaryota</taxon>
        <taxon>Metazoa</taxon>
        <taxon>Chordata</taxon>
        <taxon>Craniata</taxon>
        <taxon>Vertebrata</taxon>
        <taxon>Euteleostomi</taxon>
        <taxon>Actinopterygii</taxon>
        <taxon>Neopterygii</taxon>
        <taxon>Teleostei</taxon>
        <taxon>Neoteleostei</taxon>
        <taxon>Acanthomorphata</taxon>
        <taxon>Ovalentaria</taxon>
        <taxon>Cichlomorphae</taxon>
        <taxon>Cichliformes</taxon>
        <taxon>Cichlidae</taxon>
        <taxon>African cichlids</taxon>
        <taxon>Pseudocrenilabrinae</taxon>
        <taxon>Haplochromini</taxon>
        <taxon>Maylandia</taxon>
        <taxon>Maylandia zebra complex</taxon>
    </lineage>
</organism>
<keyword evidence="7" id="KW-0862">Zinc</keyword>
<evidence type="ECO:0000256" key="9">
    <source>
        <dbReference type="ARBA" id="ARBA00023125"/>
    </source>
</evidence>
<feature type="domain" description="C2H2-type" evidence="13">
    <location>
        <begin position="122"/>
        <end position="149"/>
    </location>
</feature>
<dbReference type="Pfam" id="PF00096">
    <property type="entry name" value="zf-C2H2"/>
    <property type="match status" value="4"/>
</dbReference>
<keyword evidence="4" id="KW-0479">Metal-binding</keyword>
<dbReference type="Gene3D" id="3.30.160.60">
    <property type="entry name" value="Classic Zinc Finger"/>
    <property type="match status" value="5"/>
</dbReference>
<evidence type="ECO:0000256" key="4">
    <source>
        <dbReference type="ARBA" id="ARBA00022723"/>
    </source>
</evidence>
<protein>
    <recommendedName>
        <fullName evidence="13">C2H2-type domain-containing protein</fullName>
    </recommendedName>
</protein>
<reference evidence="14" key="3">
    <citation type="submission" date="2025-09" db="UniProtKB">
        <authorList>
            <consortium name="Ensembl"/>
        </authorList>
    </citation>
    <scope>IDENTIFICATION</scope>
</reference>
<evidence type="ECO:0000256" key="2">
    <source>
        <dbReference type="ARBA" id="ARBA00004123"/>
    </source>
</evidence>
<dbReference type="PROSITE" id="PS50157">
    <property type="entry name" value="ZINC_FINGER_C2H2_2"/>
    <property type="match status" value="6"/>
</dbReference>
<feature type="domain" description="C2H2-type" evidence="13">
    <location>
        <begin position="178"/>
        <end position="205"/>
    </location>
</feature>
<feature type="domain" description="C2H2-type" evidence="13">
    <location>
        <begin position="77"/>
        <end position="104"/>
    </location>
</feature>